<dbReference type="InterPro" id="IPR050327">
    <property type="entry name" value="Proton-linked_MCT"/>
</dbReference>
<evidence type="ECO:0000256" key="4">
    <source>
        <dbReference type="SAM" id="Phobius"/>
    </source>
</evidence>
<dbReference type="Gene3D" id="1.20.1250.20">
    <property type="entry name" value="MFS general substrate transporter like domains"/>
    <property type="match status" value="2"/>
</dbReference>
<dbReference type="PROSITE" id="PS50850">
    <property type="entry name" value="MFS"/>
    <property type="match status" value="1"/>
</dbReference>
<accession>A0A1H4JTM6</accession>
<dbReference type="OrthoDB" id="182417at2"/>
<feature type="transmembrane region" description="Helical" evidence="4">
    <location>
        <begin position="387"/>
        <end position="406"/>
    </location>
</feature>
<gene>
    <name evidence="6" type="ORF">SAMN05443244_0787</name>
</gene>
<dbReference type="InterPro" id="IPR020846">
    <property type="entry name" value="MFS_dom"/>
</dbReference>
<feature type="transmembrane region" description="Helical" evidence="4">
    <location>
        <begin position="141"/>
        <end position="160"/>
    </location>
</feature>
<keyword evidence="3 4" id="KW-0472">Membrane</keyword>
<dbReference type="SUPFAM" id="SSF103473">
    <property type="entry name" value="MFS general substrate transporter"/>
    <property type="match status" value="1"/>
</dbReference>
<sequence>MANVVNGKIFYGWWIVVAAFLNLFLAVGVIFYGFPVFYPAFVSALGFNRGQVTQGFLLGFLIVGLPFGLLTGILIDRIGARAVILSGVGLIGFPLIAMGFMHHFWQYQILCIVEVIGYVLAGPISNQVLIAHWFHERRGRAMGYAYLGLGLGGAVAPPTINWLIRTVGWRHALEIVGSVILLVLFPVGLFLTRSTPADMGLHPDGAFAPVALEPPAAGGVFSVIGTAMRERNFWLILAGSALVIGAMNAVIQHFIFFLVSNGYSAVNASRILSILLLASLGGRVIVGYIADRFRKKNTMTLFYALLGAAIPILFLARQPVAAISFAVLFGFAMGADYMLIPLVTAECFGVKSLGKLLALIIAGYSIGQWMGPWIAGRIFDRYGSYDPAWKFMCGAALLGAAAIYAIRAPRATIMASPEALAIETPSAK</sequence>
<organism evidence="6 7">
    <name type="scientific">Terriglobus roseus</name>
    <dbReference type="NCBI Taxonomy" id="392734"/>
    <lineage>
        <taxon>Bacteria</taxon>
        <taxon>Pseudomonadati</taxon>
        <taxon>Acidobacteriota</taxon>
        <taxon>Terriglobia</taxon>
        <taxon>Terriglobales</taxon>
        <taxon>Acidobacteriaceae</taxon>
        <taxon>Terriglobus</taxon>
    </lineage>
</organism>
<evidence type="ECO:0000313" key="6">
    <source>
        <dbReference type="EMBL" id="SEB49138.1"/>
    </source>
</evidence>
<evidence type="ECO:0000256" key="1">
    <source>
        <dbReference type="ARBA" id="ARBA00022692"/>
    </source>
</evidence>
<dbReference type="PANTHER" id="PTHR11360">
    <property type="entry name" value="MONOCARBOXYLATE TRANSPORTER"/>
    <property type="match status" value="1"/>
</dbReference>
<protein>
    <submittedName>
        <fullName evidence="6">Sugar phosphate permease</fullName>
    </submittedName>
</protein>
<feature type="transmembrane region" description="Helical" evidence="4">
    <location>
        <begin position="297"/>
        <end position="316"/>
    </location>
</feature>
<evidence type="ECO:0000259" key="5">
    <source>
        <dbReference type="PROSITE" id="PS50850"/>
    </source>
</evidence>
<feature type="transmembrane region" description="Helical" evidence="4">
    <location>
        <begin position="12"/>
        <end position="34"/>
    </location>
</feature>
<reference evidence="6 7" key="1">
    <citation type="submission" date="2016-10" db="EMBL/GenBank/DDBJ databases">
        <authorList>
            <person name="de Groot N.N."/>
        </authorList>
    </citation>
    <scope>NUCLEOTIDE SEQUENCE [LARGE SCALE GENOMIC DNA]</scope>
    <source>
        <strain evidence="6 7">AB35.6</strain>
    </source>
</reference>
<feature type="domain" description="Major facilitator superfamily (MFS) profile" evidence="5">
    <location>
        <begin position="14"/>
        <end position="411"/>
    </location>
</feature>
<feature type="transmembrane region" description="Helical" evidence="4">
    <location>
        <begin position="233"/>
        <end position="259"/>
    </location>
</feature>
<feature type="transmembrane region" description="Helical" evidence="4">
    <location>
        <begin position="271"/>
        <end position="290"/>
    </location>
</feature>
<keyword evidence="2 4" id="KW-1133">Transmembrane helix</keyword>
<dbReference type="PANTHER" id="PTHR11360:SF290">
    <property type="entry name" value="MONOCARBOXYLATE MFS PERMEASE"/>
    <property type="match status" value="1"/>
</dbReference>
<name>A0A1H4JTM6_9BACT</name>
<evidence type="ECO:0000256" key="3">
    <source>
        <dbReference type="ARBA" id="ARBA00023136"/>
    </source>
</evidence>
<feature type="transmembrane region" description="Helical" evidence="4">
    <location>
        <begin position="172"/>
        <end position="191"/>
    </location>
</feature>
<dbReference type="AlphaFoldDB" id="A0A1H4JTM6"/>
<feature type="transmembrane region" description="Helical" evidence="4">
    <location>
        <begin position="322"/>
        <end position="344"/>
    </location>
</feature>
<dbReference type="Pfam" id="PF07690">
    <property type="entry name" value="MFS_1"/>
    <property type="match status" value="1"/>
</dbReference>
<keyword evidence="1 4" id="KW-0812">Transmembrane</keyword>
<dbReference type="GO" id="GO:0022857">
    <property type="term" value="F:transmembrane transporter activity"/>
    <property type="evidence" value="ECO:0007669"/>
    <property type="project" value="InterPro"/>
</dbReference>
<proteinExistence type="predicted"/>
<feature type="transmembrane region" description="Helical" evidence="4">
    <location>
        <begin position="54"/>
        <end position="75"/>
    </location>
</feature>
<dbReference type="InterPro" id="IPR036259">
    <property type="entry name" value="MFS_trans_sf"/>
</dbReference>
<dbReference type="Proteomes" id="UP000182409">
    <property type="component" value="Unassembled WGS sequence"/>
</dbReference>
<dbReference type="EMBL" id="FNSD01000001">
    <property type="protein sequence ID" value="SEB49138.1"/>
    <property type="molecule type" value="Genomic_DNA"/>
</dbReference>
<dbReference type="InterPro" id="IPR011701">
    <property type="entry name" value="MFS"/>
</dbReference>
<evidence type="ECO:0000313" key="7">
    <source>
        <dbReference type="Proteomes" id="UP000182409"/>
    </source>
</evidence>
<feature type="transmembrane region" description="Helical" evidence="4">
    <location>
        <begin position="82"/>
        <end position="101"/>
    </location>
</feature>
<evidence type="ECO:0000256" key="2">
    <source>
        <dbReference type="ARBA" id="ARBA00022989"/>
    </source>
</evidence>
<feature type="transmembrane region" description="Helical" evidence="4">
    <location>
        <begin position="356"/>
        <end position="375"/>
    </location>
</feature>